<dbReference type="Pfam" id="PF13419">
    <property type="entry name" value="HAD_2"/>
    <property type="match status" value="1"/>
</dbReference>
<proteinExistence type="predicted"/>
<keyword evidence="6" id="KW-1185">Reference proteome</keyword>
<evidence type="ECO:0000313" key="6">
    <source>
        <dbReference type="Proteomes" id="UP000006315"/>
    </source>
</evidence>
<accession>K6DHT5</accession>
<dbReference type="EMBL" id="AJLR01000045">
    <property type="protein sequence ID" value="EKN67673.1"/>
    <property type="molecule type" value="Genomic_DNA"/>
</dbReference>
<protein>
    <submittedName>
        <fullName evidence="5">Haloacid dehalogenase</fullName>
    </submittedName>
</protein>
<evidence type="ECO:0000313" key="5">
    <source>
        <dbReference type="EMBL" id="EKN67673.1"/>
    </source>
</evidence>
<dbReference type="InterPro" id="IPR023214">
    <property type="entry name" value="HAD_sf"/>
</dbReference>
<evidence type="ECO:0000256" key="4">
    <source>
        <dbReference type="ARBA" id="ARBA00022842"/>
    </source>
</evidence>
<keyword evidence="3" id="KW-0378">Hydrolase</keyword>
<dbReference type="GO" id="GO:0016791">
    <property type="term" value="F:phosphatase activity"/>
    <property type="evidence" value="ECO:0007669"/>
    <property type="project" value="TreeGrafter"/>
</dbReference>
<dbReference type="NCBIfam" id="TIGR01549">
    <property type="entry name" value="HAD-SF-IA-v1"/>
    <property type="match status" value="1"/>
</dbReference>
<gene>
    <name evidence="5" type="ORF">BAZO_07324</name>
</gene>
<comment type="cofactor">
    <cofactor evidence="1">
        <name>Mg(2+)</name>
        <dbReference type="ChEBI" id="CHEBI:18420"/>
    </cofactor>
</comment>
<dbReference type="InterPro" id="IPR051400">
    <property type="entry name" value="HAD-like_hydrolase"/>
</dbReference>
<evidence type="ECO:0000256" key="2">
    <source>
        <dbReference type="ARBA" id="ARBA00022723"/>
    </source>
</evidence>
<reference evidence="5 6" key="1">
    <citation type="journal article" date="2012" name="Front. Microbiol.">
        <title>Redundancy and modularity in membrane-associated dissimilatory nitrate reduction in Bacillus.</title>
        <authorList>
            <person name="Heylen K."/>
            <person name="Keltjens J."/>
        </authorList>
    </citation>
    <scope>NUCLEOTIDE SEQUENCE [LARGE SCALE GENOMIC DNA]</scope>
    <source>
        <strain evidence="5 6">LMG 9581</strain>
    </source>
</reference>
<dbReference type="InterPro" id="IPR041492">
    <property type="entry name" value="HAD_2"/>
</dbReference>
<dbReference type="STRING" id="1131731.BAZO_07324"/>
<keyword evidence="4" id="KW-0460">Magnesium</keyword>
<dbReference type="SFLD" id="SFLDS00003">
    <property type="entry name" value="Haloacid_Dehalogenase"/>
    <property type="match status" value="1"/>
</dbReference>
<sequence length="225" mass="25944">MYKTLIPIFDLDDTLYCEHDYVRSGFKSVANFITSKNNTANAGLIYNNFINVWLSHGRGKVFDIVCENLSIPFDIAKLVQVYREHQPKLELYDDAKEVLSYFNTKKIPMGLITDGNSTMQWRKIKSLKLDELIDVIIVTDDLGFEYWKPNAAPYKKAAKILNVPIEKCVYIGDNPNKDFVTAKKLGMHTIRIVRPVGDHAKTRLNKTYEADKEIYSLIELLENWS</sequence>
<organism evidence="5 6">
    <name type="scientific">Schinkia azotoformans LMG 9581</name>
    <dbReference type="NCBI Taxonomy" id="1131731"/>
    <lineage>
        <taxon>Bacteria</taxon>
        <taxon>Bacillati</taxon>
        <taxon>Bacillota</taxon>
        <taxon>Bacilli</taxon>
        <taxon>Bacillales</taxon>
        <taxon>Bacillaceae</taxon>
        <taxon>Calidifontibacillus/Schinkia group</taxon>
        <taxon>Schinkia</taxon>
    </lineage>
</organism>
<evidence type="ECO:0000256" key="3">
    <source>
        <dbReference type="ARBA" id="ARBA00022801"/>
    </source>
</evidence>
<name>K6DHT5_SCHAZ</name>
<dbReference type="PATRIC" id="fig|1131731.3.peg.1531"/>
<dbReference type="Proteomes" id="UP000006315">
    <property type="component" value="Unassembled WGS sequence"/>
</dbReference>
<evidence type="ECO:0000256" key="1">
    <source>
        <dbReference type="ARBA" id="ARBA00001946"/>
    </source>
</evidence>
<dbReference type="AlphaFoldDB" id="K6DHT5"/>
<dbReference type="InterPro" id="IPR036412">
    <property type="entry name" value="HAD-like_sf"/>
</dbReference>
<keyword evidence="2" id="KW-0479">Metal-binding</keyword>
<dbReference type="Gene3D" id="1.10.150.520">
    <property type="match status" value="1"/>
</dbReference>
<dbReference type="RefSeq" id="WP_003330707.1">
    <property type="nucleotide sequence ID" value="NZ_AJLR01000045.1"/>
</dbReference>
<dbReference type="SUPFAM" id="SSF56784">
    <property type="entry name" value="HAD-like"/>
    <property type="match status" value="1"/>
</dbReference>
<comment type="caution">
    <text evidence="5">The sequence shown here is derived from an EMBL/GenBank/DDBJ whole genome shotgun (WGS) entry which is preliminary data.</text>
</comment>
<dbReference type="Gene3D" id="3.40.50.1000">
    <property type="entry name" value="HAD superfamily/HAD-like"/>
    <property type="match status" value="1"/>
</dbReference>
<dbReference type="GO" id="GO:0044281">
    <property type="term" value="P:small molecule metabolic process"/>
    <property type="evidence" value="ECO:0007669"/>
    <property type="project" value="UniProtKB-ARBA"/>
</dbReference>
<dbReference type="PANTHER" id="PTHR46470:SF2">
    <property type="entry name" value="GLYCERALDEHYDE 3-PHOSPHATE PHOSPHATASE"/>
    <property type="match status" value="1"/>
</dbReference>
<dbReference type="PANTHER" id="PTHR46470">
    <property type="entry name" value="N-ACYLNEURAMINATE-9-PHOSPHATASE"/>
    <property type="match status" value="1"/>
</dbReference>
<dbReference type="GO" id="GO:0046872">
    <property type="term" value="F:metal ion binding"/>
    <property type="evidence" value="ECO:0007669"/>
    <property type="project" value="UniProtKB-KW"/>
</dbReference>
<dbReference type="SFLD" id="SFLDG01129">
    <property type="entry name" value="C1.5:_HAD__Beta-PGM__Phosphata"/>
    <property type="match status" value="1"/>
</dbReference>
<dbReference type="InterPro" id="IPR006439">
    <property type="entry name" value="HAD-SF_hydro_IA"/>
</dbReference>